<dbReference type="SUPFAM" id="SSF51294">
    <property type="entry name" value="Hedgehog/intein (Hint) domain"/>
    <property type="match status" value="1"/>
</dbReference>
<evidence type="ECO:0000313" key="3">
    <source>
        <dbReference type="EMBL" id="CAL4785369.1"/>
    </source>
</evidence>
<comment type="caution">
    <text evidence="2">The sequence shown here is derived from an EMBL/GenBank/DDBJ whole genome shotgun (WGS) entry which is preliminary data.</text>
</comment>
<protein>
    <submittedName>
        <fullName evidence="2">Uncharacterized protein</fullName>
    </submittedName>
</protein>
<evidence type="ECO:0000313" key="2">
    <source>
        <dbReference type="EMBL" id="CAI3998057.1"/>
    </source>
</evidence>
<feature type="compositionally biased region" description="Low complexity" evidence="1">
    <location>
        <begin position="1"/>
        <end position="26"/>
    </location>
</feature>
<feature type="region of interest" description="Disordered" evidence="1">
    <location>
        <begin position="1"/>
        <end position="50"/>
    </location>
</feature>
<reference evidence="2" key="1">
    <citation type="submission" date="2022-10" db="EMBL/GenBank/DDBJ databases">
        <authorList>
            <person name="Chen Y."/>
            <person name="Dougan E. K."/>
            <person name="Chan C."/>
            <person name="Rhodes N."/>
            <person name="Thang M."/>
        </authorList>
    </citation>
    <scope>NUCLEOTIDE SEQUENCE</scope>
</reference>
<gene>
    <name evidence="2" type="ORF">C1SCF055_LOCUS24388</name>
</gene>
<dbReference type="EMBL" id="CAMXCT030002424">
    <property type="protein sequence ID" value="CAL4785369.1"/>
    <property type="molecule type" value="Genomic_DNA"/>
</dbReference>
<name>A0A9P1CT30_9DINO</name>
<dbReference type="Proteomes" id="UP001152797">
    <property type="component" value="Unassembled WGS sequence"/>
</dbReference>
<dbReference type="AlphaFoldDB" id="A0A9P1CT30"/>
<accession>A0A9P1CT30</accession>
<feature type="compositionally biased region" description="Low complexity" evidence="1">
    <location>
        <begin position="34"/>
        <end position="50"/>
    </location>
</feature>
<keyword evidence="4" id="KW-1185">Reference proteome</keyword>
<sequence length="268" mass="28504">MASTTRTVTVPAAAAASDGVRAADATPGSWAHVSTPASSPTTSETSSDGSSDLSFWFQKMGAPRPEKWARKFHDAGYGDVEEVAALAAADLDNVFTELGVPSGIQNKLRTGIPQFRDGTLASMPQGDLDATAPVQSASFNWWFWGGIAVDVKVGDKILSYNKGKLRVKTVVEVKEGQSNTMRELFLQTPDGKDWAVISPDDAHFDASKPVKKLSVGDTLVFRSGAGAKLLKIGEVLPRQKTYNLAIDGPGTFFVEGILSHSGLPPPKK</sequence>
<dbReference type="Gene3D" id="2.170.16.10">
    <property type="entry name" value="Hedgehog/Intein (Hint) domain"/>
    <property type="match status" value="1"/>
</dbReference>
<dbReference type="InterPro" id="IPR036844">
    <property type="entry name" value="Hint_dom_sf"/>
</dbReference>
<dbReference type="EMBL" id="CAMXCT020002424">
    <property type="protein sequence ID" value="CAL1151432.1"/>
    <property type="molecule type" value="Genomic_DNA"/>
</dbReference>
<evidence type="ECO:0000256" key="1">
    <source>
        <dbReference type="SAM" id="MobiDB-lite"/>
    </source>
</evidence>
<evidence type="ECO:0000313" key="4">
    <source>
        <dbReference type="Proteomes" id="UP001152797"/>
    </source>
</evidence>
<dbReference type="EMBL" id="CAMXCT010002424">
    <property type="protein sequence ID" value="CAI3998057.1"/>
    <property type="molecule type" value="Genomic_DNA"/>
</dbReference>
<organism evidence="2">
    <name type="scientific">Cladocopium goreaui</name>
    <dbReference type="NCBI Taxonomy" id="2562237"/>
    <lineage>
        <taxon>Eukaryota</taxon>
        <taxon>Sar</taxon>
        <taxon>Alveolata</taxon>
        <taxon>Dinophyceae</taxon>
        <taxon>Suessiales</taxon>
        <taxon>Symbiodiniaceae</taxon>
        <taxon>Cladocopium</taxon>
    </lineage>
</organism>
<proteinExistence type="predicted"/>
<reference evidence="3 4" key="2">
    <citation type="submission" date="2024-05" db="EMBL/GenBank/DDBJ databases">
        <authorList>
            <person name="Chen Y."/>
            <person name="Shah S."/>
            <person name="Dougan E. K."/>
            <person name="Thang M."/>
            <person name="Chan C."/>
        </authorList>
    </citation>
    <scope>NUCLEOTIDE SEQUENCE [LARGE SCALE GENOMIC DNA]</scope>
</reference>